<sequence>MIRKTRETFCTAIGPTLLIGLVSLLPLFQAEAKPFRWSAESQTAAIEAATSTAEAATGRFAQANMLLELAQVLKEVGRADRVPGVLEKVRPLLTRVEFGEPYAVYGRGLVRQLVEAGEDEAAEHFVLQQDDKYQHDFRHDLGMARVDHDDLAGAERAASHVSKENQKATIWAAIAQKLCAADQQDKRRMGQSLARRLEGVSKAFTAERGKQYFGPALPSVKAIARCSGPAAAIAFANDNLPDVEIRHTLDGLASYFARSGQMELARELDPPLQPDNFDDLLREASRLIERRELAAARDLTLRAANMIDKSVSEDSSRSWEKERRRQALFSFLVKQHSYQDALALLPSPPHGGQRQYYIELIREASAQGLIREVPPQKDEATIAKVLPAAMACVEKGKEGDAQYLDYLASITMFLLEAEMLDLARIPYDVLKATMPDRRFASNGSVARAKVMMGDGVETCREYDEAGALTVDQPAWSALTLAIMMGDGDKTAPTHEELMSRLAVARKALPALAPGPRAIFLRCSIDALAQSGQTEAALMLLKELEVEPRDVLRSPRNIALQAIADAYHKSGDADAELAIAVKIDEPRSRWLILLRLLRLPVSQ</sequence>
<evidence type="ECO:0008006" key="3">
    <source>
        <dbReference type="Google" id="ProtNLM"/>
    </source>
</evidence>
<dbReference type="AlphaFoldDB" id="A0A6I3KSN0"/>
<keyword evidence="2" id="KW-1185">Reference proteome</keyword>
<reference evidence="1 2" key="1">
    <citation type="submission" date="2019-11" db="EMBL/GenBank/DDBJ databases">
        <title>Identification of a novel strain.</title>
        <authorList>
            <person name="Xu Q."/>
            <person name="Wang G."/>
        </authorList>
    </citation>
    <scope>NUCLEOTIDE SEQUENCE [LARGE SCALE GENOMIC DNA]</scope>
    <source>
        <strain evidence="2">xq</strain>
    </source>
</reference>
<accession>A0A6I3KSN0</accession>
<proteinExistence type="predicted"/>
<dbReference type="Proteomes" id="UP000440694">
    <property type="component" value="Unassembled WGS sequence"/>
</dbReference>
<evidence type="ECO:0000313" key="2">
    <source>
        <dbReference type="Proteomes" id="UP000440694"/>
    </source>
</evidence>
<gene>
    <name evidence="1" type="ORF">GIW81_18670</name>
</gene>
<comment type="caution">
    <text evidence="1">The sequence shown here is derived from an EMBL/GenBank/DDBJ whole genome shotgun (WGS) entry which is preliminary data.</text>
</comment>
<dbReference type="RefSeq" id="WP_154740928.1">
    <property type="nucleotide sequence ID" value="NZ_WMBQ01000003.1"/>
</dbReference>
<dbReference type="EMBL" id="WMBQ01000003">
    <property type="protein sequence ID" value="MTD96366.1"/>
    <property type="molecule type" value="Genomic_DNA"/>
</dbReference>
<evidence type="ECO:0000313" key="1">
    <source>
        <dbReference type="EMBL" id="MTD96366.1"/>
    </source>
</evidence>
<organism evidence="1 2">
    <name type="scientific">Hyphomicrobium album</name>
    <dbReference type="NCBI Taxonomy" id="2665159"/>
    <lineage>
        <taxon>Bacteria</taxon>
        <taxon>Pseudomonadati</taxon>
        <taxon>Pseudomonadota</taxon>
        <taxon>Alphaproteobacteria</taxon>
        <taxon>Hyphomicrobiales</taxon>
        <taxon>Hyphomicrobiaceae</taxon>
        <taxon>Hyphomicrobium</taxon>
    </lineage>
</organism>
<protein>
    <recommendedName>
        <fullName evidence="3">Tetratricopeptide repeat-containing protein</fullName>
    </recommendedName>
</protein>
<name>A0A6I3KSN0_9HYPH</name>